<dbReference type="RefSeq" id="WP_165271459.1">
    <property type="nucleotide sequence ID" value="NZ_JAALLS010000044.1"/>
</dbReference>
<keyword evidence="3" id="KW-1185">Reference proteome</keyword>
<protein>
    <submittedName>
        <fullName evidence="2">Type II toxin-antitoxin system RelE/ParE family toxin</fullName>
    </submittedName>
</protein>
<dbReference type="Proteomes" id="UP000479132">
    <property type="component" value="Unassembled WGS sequence"/>
</dbReference>
<dbReference type="InterPro" id="IPR007712">
    <property type="entry name" value="RelE/ParE_toxin"/>
</dbReference>
<accession>A0A6M1T9R8</accession>
<comment type="caution">
    <text evidence="2">The sequence shown here is derived from an EMBL/GenBank/DDBJ whole genome shotgun (WGS) entry which is preliminary data.</text>
</comment>
<proteinExistence type="predicted"/>
<evidence type="ECO:0000313" key="2">
    <source>
        <dbReference type="EMBL" id="NGP90235.1"/>
    </source>
</evidence>
<name>A0A6M1T9R8_9BACT</name>
<dbReference type="AlphaFoldDB" id="A0A6M1T9R8"/>
<gene>
    <name evidence="2" type="ORF">G3569_17885</name>
</gene>
<dbReference type="Pfam" id="PF05016">
    <property type="entry name" value="ParE_toxin"/>
    <property type="match status" value="1"/>
</dbReference>
<evidence type="ECO:0000313" key="3">
    <source>
        <dbReference type="Proteomes" id="UP000479132"/>
    </source>
</evidence>
<dbReference type="Gene3D" id="3.30.2310.20">
    <property type="entry name" value="RelE-like"/>
    <property type="match status" value="1"/>
</dbReference>
<dbReference type="EMBL" id="JAALLS010000044">
    <property type="protein sequence ID" value="NGP90235.1"/>
    <property type="molecule type" value="Genomic_DNA"/>
</dbReference>
<sequence length="96" mass="11505">MTLHFHPEAEHELHQSVEYYENKAAGLGDEFLNEVEKTLRLIKTYPNLGFPLTNSDRRMIVQRFPYGLIYSVQNDRIDIYALMHLHRRPGYWKSRK</sequence>
<dbReference type="InterPro" id="IPR035093">
    <property type="entry name" value="RelE/ParE_toxin_dom_sf"/>
</dbReference>
<reference evidence="2 3" key="1">
    <citation type="submission" date="2020-02" db="EMBL/GenBank/DDBJ databases">
        <title>Aliifodinibius halophilus 2W32, complete genome.</title>
        <authorList>
            <person name="Li Y."/>
            <person name="Wu S."/>
        </authorList>
    </citation>
    <scope>NUCLEOTIDE SEQUENCE [LARGE SCALE GENOMIC DNA]</scope>
    <source>
        <strain evidence="2 3">2W32</strain>
    </source>
</reference>
<evidence type="ECO:0000256" key="1">
    <source>
        <dbReference type="ARBA" id="ARBA00022649"/>
    </source>
</evidence>
<keyword evidence="1" id="KW-1277">Toxin-antitoxin system</keyword>
<organism evidence="2 3">
    <name type="scientific">Fodinibius halophilus</name>
    <dbReference type="NCBI Taxonomy" id="1736908"/>
    <lineage>
        <taxon>Bacteria</taxon>
        <taxon>Pseudomonadati</taxon>
        <taxon>Balneolota</taxon>
        <taxon>Balneolia</taxon>
        <taxon>Balneolales</taxon>
        <taxon>Balneolaceae</taxon>
        <taxon>Fodinibius</taxon>
    </lineage>
</organism>